<dbReference type="AlphaFoldDB" id="A0A7J6EGQ9"/>
<comment type="caution">
    <text evidence="2">The sequence shown here is derived from an EMBL/GenBank/DDBJ whole genome shotgun (WGS) entry which is preliminary data.</text>
</comment>
<dbReference type="InterPro" id="IPR032675">
    <property type="entry name" value="LRR_dom_sf"/>
</dbReference>
<keyword evidence="5" id="KW-1185">Reference proteome</keyword>
<dbReference type="Gene3D" id="3.80.10.10">
    <property type="entry name" value="Ribonuclease Inhibitor"/>
    <property type="match status" value="1"/>
</dbReference>
<evidence type="ECO:0000313" key="5">
    <source>
        <dbReference type="Proteomes" id="UP000583929"/>
    </source>
</evidence>
<dbReference type="SUPFAM" id="SSF52058">
    <property type="entry name" value="L domain-like"/>
    <property type="match status" value="1"/>
</dbReference>
<feature type="chain" id="PRO_5036205038" evidence="1">
    <location>
        <begin position="36"/>
        <end position="466"/>
    </location>
</feature>
<dbReference type="Proteomes" id="UP000583929">
    <property type="component" value="Unassembled WGS sequence"/>
</dbReference>
<evidence type="ECO:0000313" key="2">
    <source>
        <dbReference type="EMBL" id="KAF4357637.1"/>
    </source>
</evidence>
<dbReference type="EMBL" id="JAATIP010000234">
    <property type="protein sequence ID" value="KAF4357637.1"/>
    <property type="molecule type" value="Genomic_DNA"/>
</dbReference>
<feature type="signal peptide" evidence="1">
    <location>
        <begin position="1"/>
        <end position="35"/>
    </location>
</feature>
<evidence type="ECO:0000313" key="3">
    <source>
        <dbReference type="EMBL" id="KAF4368316.1"/>
    </source>
</evidence>
<dbReference type="EMBL" id="JAATIQ010000235">
    <property type="protein sequence ID" value="KAF4368316.1"/>
    <property type="molecule type" value="Genomic_DNA"/>
</dbReference>
<proteinExistence type="predicted"/>
<evidence type="ECO:0000256" key="1">
    <source>
        <dbReference type="SAM" id="SignalP"/>
    </source>
</evidence>
<reference evidence="4 5" key="1">
    <citation type="journal article" date="2020" name="bioRxiv">
        <title>Sequence and annotation of 42 cannabis genomes reveals extensive copy number variation in cannabinoid synthesis and pathogen resistance genes.</title>
        <authorList>
            <person name="Mckernan K.J."/>
            <person name="Helbert Y."/>
            <person name="Kane L.T."/>
            <person name="Ebling H."/>
            <person name="Zhang L."/>
            <person name="Liu B."/>
            <person name="Eaton Z."/>
            <person name="Mclaughlin S."/>
            <person name="Kingan S."/>
            <person name="Baybayan P."/>
            <person name="Concepcion G."/>
            <person name="Jordan M."/>
            <person name="Riva A."/>
            <person name="Barbazuk W."/>
            <person name="Harkins T."/>
        </authorList>
    </citation>
    <scope>NUCLEOTIDE SEQUENCE [LARGE SCALE GENOMIC DNA]</scope>
    <source>
        <strain evidence="4 5">cv. Jamaican Lion 4</strain>
        <strain evidence="3">Father</strain>
        <strain evidence="2">Mother</strain>
        <tissue evidence="2">Leaf</tissue>
    </source>
</reference>
<dbReference type="Proteomes" id="UP000525078">
    <property type="component" value="Unassembled WGS sequence"/>
</dbReference>
<sequence length="466" mass="52667">MTLHCFAGSKAARLCISITAWSVFLVSLLMRLCSAASTFANSLTSSSHPTLLLCISLETKDQPPSLECVFGPEIKDNKDSNAARVTASTSLITLTKAVISPSLLEGETELFDSNPFKLPKAFWIAFLTTFLEADKFCLDYFAINYLVIAGAWPTQLGSRVQIRHYEIGCINLLYRKGLERKIEGHPVKPGHCSRIHLNSVDCTVAMLGALYFQGLETQWASSVETFLENQIRHLGLPLSHCLHFGPVVFVAECGHVSCVPNLQVLIQEEQLQKHHSHLASQCPLDNFLYELLHSSLFFVHWQNSENLYRQKQHLHLKVQAATQILQLPSVAPAACEDQRKESKRIRREKERYLKNLGKEKIFRVQEKAKAFVLSSATTFWLFPLREGKDPNPHLSQTSHECRILSLKTCHITNLTCLDLSSNNFGGHIPLHYLNLQHLIYLDHSGNNFLADSRIFKNIKLYPNFTT</sequence>
<protein>
    <submittedName>
        <fullName evidence="2">Uncharacterized protein</fullName>
    </submittedName>
</protein>
<evidence type="ECO:0000313" key="4">
    <source>
        <dbReference type="Proteomes" id="UP000525078"/>
    </source>
</evidence>
<gene>
    <name evidence="2" type="ORF">F8388_007173</name>
    <name evidence="3" type="ORF">G4B88_008620</name>
</gene>
<organism evidence="2 4">
    <name type="scientific">Cannabis sativa</name>
    <name type="common">Hemp</name>
    <name type="synonym">Marijuana</name>
    <dbReference type="NCBI Taxonomy" id="3483"/>
    <lineage>
        <taxon>Eukaryota</taxon>
        <taxon>Viridiplantae</taxon>
        <taxon>Streptophyta</taxon>
        <taxon>Embryophyta</taxon>
        <taxon>Tracheophyta</taxon>
        <taxon>Spermatophyta</taxon>
        <taxon>Magnoliopsida</taxon>
        <taxon>eudicotyledons</taxon>
        <taxon>Gunneridae</taxon>
        <taxon>Pentapetalae</taxon>
        <taxon>rosids</taxon>
        <taxon>fabids</taxon>
        <taxon>Rosales</taxon>
        <taxon>Cannabaceae</taxon>
        <taxon>Cannabis</taxon>
    </lineage>
</organism>
<accession>A0A7J6EGQ9</accession>
<name>A0A7J6EGQ9_CANSA</name>
<keyword evidence="1" id="KW-0732">Signal</keyword>